<dbReference type="EMBL" id="JACHIV010000001">
    <property type="protein sequence ID" value="MBB5070504.1"/>
    <property type="molecule type" value="Genomic_DNA"/>
</dbReference>
<proteinExistence type="predicted"/>
<feature type="region of interest" description="Disordered" evidence="1">
    <location>
        <begin position="1"/>
        <end position="41"/>
    </location>
</feature>
<accession>A0A840NFY9</accession>
<keyword evidence="3" id="KW-1185">Reference proteome</keyword>
<evidence type="ECO:0000256" key="1">
    <source>
        <dbReference type="SAM" id="MobiDB-lite"/>
    </source>
</evidence>
<reference evidence="2 3" key="1">
    <citation type="submission" date="2020-08" db="EMBL/GenBank/DDBJ databases">
        <title>Sequencing the genomes of 1000 actinobacteria strains.</title>
        <authorList>
            <person name="Klenk H.-P."/>
        </authorList>
    </citation>
    <scope>NUCLEOTIDE SEQUENCE [LARGE SCALE GENOMIC DNA]</scope>
    <source>
        <strain evidence="2 3">DSM 45582</strain>
    </source>
</reference>
<sequence length="41" mass="4480">MIVELERRRPALPGPGAVRGTSACREHQIRTTPNSPKAVAR</sequence>
<dbReference type="Proteomes" id="UP000580474">
    <property type="component" value="Unassembled WGS sequence"/>
</dbReference>
<evidence type="ECO:0000313" key="2">
    <source>
        <dbReference type="EMBL" id="MBB5070504.1"/>
    </source>
</evidence>
<organism evidence="2 3">
    <name type="scientific">Saccharopolyspora gloriosae</name>
    <dbReference type="NCBI Taxonomy" id="455344"/>
    <lineage>
        <taxon>Bacteria</taxon>
        <taxon>Bacillati</taxon>
        <taxon>Actinomycetota</taxon>
        <taxon>Actinomycetes</taxon>
        <taxon>Pseudonocardiales</taxon>
        <taxon>Pseudonocardiaceae</taxon>
        <taxon>Saccharopolyspora</taxon>
    </lineage>
</organism>
<name>A0A840NFY9_9PSEU</name>
<comment type="caution">
    <text evidence="2">The sequence shown here is derived from an EMBL/GenBank/DDBJ whole genome shotgun (WGS) entry which is preliminary data.</text>
</comment>
<gene>
    <name evidence="2" type="ORF">BJ969_003592</name>
</gene>
<dbReference type="RefSeq" id="WP_281398336.1">
    <property type="nucleotide sequence ID" value="NZ_JACHIV010000001.1"/>
</dbReference>
<protein>
    <submittedName>
        <fullName evidence="2">Uncharacterized protein</fullName>
    </submittedName>
</protein>
<evidence type="ECO:0000313" key="3">
    <source>
        <dbReference type="Proteomes" id="UP000580474"/>
    </source>
</evidence>
<dbReference type="AlphaFoldDB" id="A0A840NFY9"/>